<accession>A0A6N6RKJ7</accession>
<dbReference type="InterPro" id="IPR014756">
    <property type="entry name" value="Ig_E-set"/>
</dbReference>
<protein>
    <submittedName>
        <fullName evidence="4">T9SS type A sorting domain-containing protein</fullName>
    </submittedName>
</protein>
<dbReference type="AlphaFoldDB" id="A0A6N6RKJ7"/>
<feature type="signal peptide" evidence="2">
    <location>
        <begin position="1"/>
        <end position="18"/>
    </location>
</feature>
<evidence type="ECO:0000259" key="3">
    <source>
        <dbReference type="Pfam" id="PF18962"/>
    </source>
</evidence>
<organism evidence="4 5">
    <name type="scientific">Phaeocystidibacter luteus</name>
    <dbReference type="NCBI Taxonomy" id="911197"/>
    <lineage>
        <taxon>Bacteria</taxon>
        <taxon>Pseudomonadati</taxon>
        <taxon>Bacteroidota</taxon>
        <taxon>Flavobacteriia</taxon>
        <taxon>Flavobacteriales</taxon>
        <taxon>Phaeocystidibacteraceae</taxon>
        <taxon>Phaeocystidibacter</taxon>
    </lineage>
</organism>
<dbReference type="OrthoDB" id="5381604at2"/>
<keyword evidence="1 2" id="KW-0732">Signal</keyword>
<dbReference type="NCBIfam" id="TIGR04183">
    <property type="entry name" value="Por_Secre_tail"/>
    <property type="match status" value="1"/>
</dbReference>
<dbReference type="RefSeq" id="WP_151668160.1">
    <property type="nucleotide sequence ID" value="NZ_WBVO01000011.1"/>
</dbReference>
<evidence type="ECO:0000256" key="1">
    <source>
        <dbReference type="ARBA" id="ARBA00022729"/>
    </source>
</evidence>
<evidence type="ECO:0000313" key="4">
    <source>
        <dbReference type="EMBL" id="KAB2807353.1"/>
    </source>
</evidence>
<evidence type="ECO:0000313" key="5">
    <source>
        <dbReference type="Proteomes" id="UP000468650"/>
    </source>
</evidence>
<feature type="domain" description="Secretion system C-terminal sorting" evidence="3">
    <location>
        <begin position="603"/>
        <end position="675"/>
    </location>
</feature>
<gene>
    <name evidence="4" type="ORF">F8C67_12305</name>
</gene>
<dbReference type="InterPro" id="IPR026444">
    <property type="entry name" value="Secre_tail"/>
</dbReference>
<name>A0A6N6RKJ7_9FLAO</name>
<dbReference type="Pfam" id="PF18962">
    <property type="entry name" value="Por_Secre_tail"/>
    <property type="match status" value="1"/>
</dbReference>
<dbReference type="Proteomes" id="UP000468650">
    <property type="component" value="Unassembled WGS sequence"/>
</dbReference>
<dbReference type="InterPro" id="IPR013783">
    <property type="entry name" value="Ig-like_fold"/>
</dbReference>
<dbReference type="EMBL" id="WBVO01000011">
    <property type="protein sequence ID" value="KAB2807353.1"/>
    <property type="molecule type" value="Genomic_DNA"/>
</dbReference>
<feature type="chain" id="PRO_5026987504" evidence="2">
    <location>
        <begin position="19"/>
        <end position="677"/>
    </location>
</feature>
<comment type="caution">
    <text evidence="4">The sequence shown here is derived from an EMBL/GenBank/DDBJ whole genome shotgun (WGS) entry which is preliminary data.</text>
</comment>
<sequence>MKKYYILILMLSFGLAHAQLNQIDLPIDWEGSTTDYTVTDFGGALSTVQADPNNMSNTVLKTDKPNTAQTWAGTTLSTSNGLATAIPFASSTVILVDVWSADSGVTVRLKAEDHTNNTITVETDAMTTVAGGWQTLAFDFSNQAPGTAALNTSNTYDMLSIFYNFNTVPAATQTYYADSVRMGAGSSLAQIALPINWEGTTTNYTVSDFGGNASQVVVDPTNASNMVLESQKTAGAQTWAGTTLGAGSGLASPIPFAAGNTTMTVRVWSPDAGIEVRLKAEDVTDPTKSVETVDTTTVANGWQIMTFDFANQAAGTAPINFATTYNKLSIFYNFGVDGATAGLKTYYCDDVMMSSANPPGTYNVTFRVDMSTYTGSYTTPEVNGEFNNWCGNCAPLADPDGDDIWELTVPIMADSIEYKFSYDNWAGQESLSPGSPCTKTNGNFTNRFMYVTADTVLEAVCWESCATCTGAPVSANVTFQVDLSNYSGSYTEVNINGTFNNWCGNCAVMTDANMDSIYEITINVPTDTIEYKFTLDGWTVDETLTSGDPCTITVIDGGNTFVNRYFVPSADTTLPVVCWEECSDCESIGIDESDWANLISITPNPSNGLIFVDANFDSYNDIDIQVVNIQGQTVYESSKSSNALKEVVDLTEAPNGIYFVRISNGQFTHAERVLIAH</sequence>
<evidence type="ECO:0000256" key="2">
    <source>
        <dbReference type="SAM" id="SignalP"/>
    </source>
</evidence>
<reference evidence="4 5" key="1">
    <citation type="submission" date="2019-09" db="EMBL/GenBank/DDBJ databases">
        <title>Genomes of family Cryomorphaceae.</title>
        <authorList>
            <person name="Bowman J.P."/>
        </authorList>
    </citation>
    <scope>NUCLEOTIDE SEQUENCE [LARGE SCALE GENOMIC DNA]</scope>
    <source>
        <strain evidence="4 5">LMG 25704</strain>
    </source>
</reference>
<dbReference type="SUPFAM" id="SSF81296">
    <property type="entry name" value="E set domains"/>
    <property type="match status" value="2"/>
</dbReference>
<proteinExistence type="predicted"/>
<keyword evidence="5" id="KW-1185">Reference proteome</keyword>
<dbReference type="Gene3D" id="2.60.40.10">
    <property type="entry name" value="Immunoglobulins"/>
    <property type="match status" value="2"/>
</dbReference>
<dbReference type="Gene3D" id="2.60.120.380">
    <property type="match status" value="1"/>
</dbReference>